<keyword evidence="2" id="KW-1133">Transmembrane helix</keyword>
<dbReference type="eggNOG" id="ENOG5032B12">
    <property type="taxonomic scope" value="Bacteria"/>
</dbReference>
<gene>
    <name evidence="3" type="ORF">Clopa_0941</name>
</gene>
<dbReference type="PATRIC" id="fig|86416.3.peg.931"/>
<name>R4JYQ5_CLOPA</name>
<reference evidence="3 4" key="1">
    <citation type="submission" date="2012-01" db="EMBL/GenBank/DDBJ databases">
        <title>Complete sequence of chromosome of Clostridium pasteurianum BC1.</title>
        <authorList>
            <consortium name="US DOE Joint Genome Institute"/>
            <person name="Lucas S."/>
            <person name="Han J."/>
            <person name="Lapidus A."/>
            <person name="Cheng J.-F."/>
            <person name="Goodwin L."/>
            <person name="Pitluck S."/>
            <person name="Peters L."/>
            <person name="Mikhailova N."/>
            <person name="Teshima H."/>
            <person name="Detter J.C."/>
            <person name="Han C."/>
            <person name="Tapia R."/>
            <person name="Land M."/>
            <person name="Hauser L."/>
            <person name="Kyrpides N."/>
            <person name="Ivanova N."/>
            <person name="Pagani I."/>
            <person name="Dunn J."/>
            <person name="Taghavi S."/>
            <person name="Francis A."/>
            <person name="van der Lelie D."/>
            <person name="Woyke T."/>
        </authorList>
    </citation>
    <scope>NUCLEOTIDE SEQUENCE [LARGE SCALE GENOMIC DNA]</scope>
    <source>
        <strain evidence="3 4">BC1</strain>
    </source>
</reference>
<dbReference type="KEGG" id="cpas:Clopa_0941"/>
<feature type="compositionally biased region" description="Polar residues" evidence="1">
    <location>
        <begin position="66"/>
        <end position="78"/>
    </location>
</feature>
<sequence>MDRILGEKIISHKLFVKKIYIKGMVDMINLFKKKSSIWILAVLVVIVFVGVFVIVNGKNPDDKTNKVSANANTSGNTVSNTGSLSNQSTTTNNTNKTVNTNSSPTSQDATPPQQSKPIQQPAEQPTPPKTAVQPPISSASQKYVSNNLGFSITFPASWKNKYSVVEDNNGLTVYFKPVSHPVAGAGLLFRIVKKTPNLDEGMLDTINGAKRYFTAKGTTFVIGSSTDVNFPENNPEFGTYRQLSSESASVINTIENTK</sequence>
<keyword evidence="4" id="KW-1185">Reference proteome</keyword>
<dbReference type="AlphaFoldDB" id="R4JYQ5"/>
<evidence type="ECO:0000256" key="1">
    <source>
        <dbReference type="SAM" id="MobiDB-lite"/>
    </source>
</evidence>
<organism evidence="3 4">
    <name type="scientific">Clostridium pasteurianum BC1</name>
    <dbReference type="NCBI Taxonomy" id="86416"/>
    <lineage>
        <taxon>Bacteria</taxon>
        <taxon>Bacillati</taxon>
        <taxon>Bacillota</taxon>
        <taxon>Clostridia</taxon>
        <taxon>Eubacteriales</taxon>
        <taxon>Clostridiaceae</taxon>
        <taxon>Clostridium</taxon>
    </lineage>
</organism>
<evidence type="ECO:0000313" key="4">
    <source>
        <dbReference type="Proteomes" id="UP000013523"/>
    </source>
</evidence>
<protein>
    <submittedName>
        <fullName evidence="3">Uncharacterized protein</fullName>
    </submittedName>
</protein>
<evidence type="ECO:0000256" key="2">
    <source>
        <dbReference type="SAM" id="Phobius"/>
    </source>
</evidence>
<feature type="compositionally biased region" description="Polar residues" evidence="1">
    <location>
        <begin position="107"/>
        <end position="123"/>
    </location>
</feature>
<dbReference type="HOGENOM" id="CLU_1076484_0_0_9"/>
<dbReference type="EMBL" id="CP003261">
    <property type="protein sequence ID" value="AGK95957.1"/>
    <property type="molecule type" value="Genomic_DNA"/>
</dbReference>
<dbReference type="Proteomes" id="UP000013523">
    <property type="component" value="Chromosome"/>
</dbReference>
<feature type="compositionally biased region" description="Low complexity" evidence="1">
    <location>
        <begin position="79"/>
        <end position="106"/>
    </location>
</feature>
<feature type="transmembrane region" description="Helical" evidence="2">
    <location>
        <begin position="37"/>
        <end position="55"/>
    </location>
</feature>
<accession>R4JYQ5</accession>
<evidence type="ECO:0000313" key="3">
    <source>
        <dbReference type="EMBL" id="AGK95957.1"/>
    </source>
</evidence>
<feature type="region of interest" description="Disordered" evidence="1">
    <location>
        <begin position="62"/>
        <end position="138"/>
    </location>
</feature>
<keyword evidence="2" id="KW-0472">Membrane</keyword>
<proteinExistence type="predicted"/>
<keyword evidence="2" id="KW-0812">Transmembrane</keyword>
<dbReference type="STRING" id="86416.Clopa_0941"/>